<reference evidence="2" key="1">
    <citation type="journal article" date="2023" name="Front. Plant Sci.">
        <title>Chromosomal-level genome assembly of Melastoma candidum provides insights into trichome evolution.</title>
        <authorList>
            <person name="Zhong Y."/>
            <person name="Wu W."/>
            <person name="Sun C."/>
            <person name="Zou P."/>
            <person name="Liu Y."/>
            <person name="Dai S."/>
            <person name="Zhou R."/>
        </authorList>
    </citation>
    <scope>NUCLEOTIDE SEQUENCE [LARGE SCALE GENOMIC DNA]</scope>
</reference>
<accession>A0ACB9R2C3</accession>
<evidence type="ECO:0000313" key="1">
    <source>
        <dbReference type="EMBL" id="KAI4373182.1"/>
    </source>
</evidence>
<organism evidence="1 2">
    <name type="scientific">Melastoma candidum</name>
    <dbReference type="NCBI Taxonomy" id="119954"/>
    <lineage>
        <taxon>Eukaryota</taxon>
        <taxon>Viridiplantae</taxon>
        <taxon>Streptophyta</taxon>
        <taxon>Embryophyta</taxon>
        <taxon>Tracheophyta</taxon>
        <taxon>Spermatophyta</taxon>
        <taxon>Magnoliopsida</taxon>
        <taxon>eudicotyledons</taxon>
        <taxon>Gunneridae</taxon>
        <taxon>Pentapetalae</taxon>
        <taxon>rosids</taxon>
        <taxon>malvids</taxon>
        <taxon>Myrtales</taxon>
        <taxon>Melastomataceae</taxon>
        <taxon>Melastomatoideae</taxon>
        <taxon>Melastomateae</taxon>
        <taxon>Melastoma</taxon>
    </lineage>
</organism>
<evidence type="ECO:0000313" key="2">
    <source>
        <dbReference type="Proteomes" id="UP001057402"/>
    </source>
</evidence>
<sequence>MKAREGCQMDVIDPAMLAASKRTEQEEAEEVKEMLRFMEITLMCVDEFPSKRPSMLQVVAMLRELMANSNNGSSNSA</sequence>
<comment type="caution">
    <text evidence="1">The sequence shown here is derived from an EMBL/GenBank/DDBJ whole genome shotgun (WGS) entry which is preliminary data.</text>
</comment>
<dbReference type="EMBL" id="CM042883">
    <property type="protein sequence ID" value="KAI4373182.1"/>
    <property type="molecule type" value="Genomic_DNA"/>
</dbReference>
<proteinExistence type="predicted"/>
<name>A0ACB9R2C3_9MYRT</name>
<gene>
    <name evidence="1" type="ORF">MLD38_011339</name>
</gene>
<protein>
    <submittedName>
        <fullName evidence="1">Uncharacterized protein</fullName>
    </submittedName>
</protein>
<dbReference type="Proteomes" id="UP001057402">
    <property type="component" value="Chromosome 4"/>
</dbReference>
<keyword evidence="2" id="KW-1185">Reference proteome</keyword>